<dbReference type="AlphaFoldDB" id="M4VR10"/>
<dbReference type="Proteomes" id="UP000012040">
    <property type="component" value="Chromosome"/>
</dbReference>
<evidence type="ECO:0000313" key="3">
    <source>
        <dbReference type="Proteomes" id="UP000012040"/>
    </source>
</evidence>
<evidence type="ECO:0000259" key="1">
    <source>
        <dbReference type="Pfam" id="PF00535"/>
    </source>
</evidence>
<dbReference type="EMBL" id="CP003537">
    <property type="protein sequence ID" value="AGH95604.1"/>
    <property type="molecule type" value="Genomic_DNA"/>
</dbReference>
<dbReference type="CDD" id="cd00761">
    <property type="entry name" value="Glyco_tranf_GTA_type"/>
    <property type="match status" value="1"/>
</dbReference>
<dbReference type="SUPFAM" id="SSF53448">
    <property type="entry name" value="Nucleotide-diphospho-sugar transferases"/>
    <property type="match status" value="1"/>
</dbReference>
<dbReference type="Pfam" id="PF00535">
    <property type="entry name" value="Glycos_transf_2"/>
    <property type="match status" value="1"/>
</dbReference>
<dbReference type="OrthoDB" id="5291101at2"/>
<feature type="domain" description="Glycosyltransferase 2-like" evidence="1">
    <location>
        <begin position="208"/>
        <end position="361"/>
    </location>
</feature>
<dbReference type="PANTHER" id="PTHR22916">
    <property type="entry name" value="GLYCOSYLTRANSFERASE"/>
    <property type="match status" value="1"/>
</dbReference>
<dbReference type="KEGG" id="bex:A11Q_1388"/>
<sequence>MNLLSTDNSFYRYNISNSHDLSESCFNRRQSKAQYNNKKSFFFNIESKLEDPTLARDFLSSHLKEKDILCCTIETHDAFYKSVEKTKYVLLIRQASDLPFLLEHLKTIENVLLIPTNKSDLASFTEFHKTHNDKLNIFWRFLPFSENTPQSLTVKDICSTHIDYKTITGLEIYNPNIPHHYELVPQSNISYKIRWKTQSKNPENIRISVIIPTFNNSIFLSNVVWHLIRQNTSQDLYEIIIADDGSTDNSSEVLFNLYHKAFDGQVNITYIHWSKQHPQRGEQNFFRPGLCRNLAAHYSKGNYLFFLDSDMLVPNNFIETCLNEFTQTDVMQFQRFHINQEKSLQNPSYKDIQIEKDTYIEEKNYWSQLFFCRNWSDLPDYWKYTCTYALGIEKKKFYELGLFKKYYISYGFEDTDLGYEAFKRRLRFSLVKVPLLHLTSYDLMQYKNSASKRYTLLKVTAELFFLQHLQPELLTLFGSFYRSQRSLKFRLKELWR</sequence>
<reference evidence="2 3" key="1">
    <citation type="journal article" date="2013" name="ISME J.">
        <title>By their genes ye shall know them: genomic signatures of predatory bacteria.</title>
        <authorList>
            <person name="Pasternak Z."/>
            <person name="Pietrokovski S."/>
            <person name="Rotem O."/>
            <person name="Gophna U."/>
            <person name="Lurie-Weinberger M.N."/>
            <person name="Jurkevitch E."/>
        </authorList>
    </citation>
    <scope>NUCLEOTIDE SEQUENCE [LARGE SCALE GENOMIC DNA]</scope>
    <source>
        <strain evidence="2 3">JSS</strain>
    </source>
</reference>
<accession>M4VR10</accession>
<evidence type="ECO:0000313" key="2">
    <source>
        <dbReference type="EMBL" id="AGH95604.1"/>
    </source>
</evidence>
<name>M4VR10_9BACT</name>
<proteinExistence type="predicted"/>
<keyword evidence="3" id="KW-1185">Reference proteome</keyword>
<dbReference type="PATRIC" id="fig|1184267.3.peg.1406"/>
<gene>
    <name evidence="2" type="ORF">A11Q_1388</name>
</gene>
<dbReference type="STRING" id="1184267.A11Q_1388"/>
<dbReference type="InterPro" id="IPR001173">
    <property type="entry name" value="Glyco_trans_2-like"/>
</dbReference>
<dbReference type="InterPro" id="IPR029044">
    <property type="entry name" value="Nucleotide-diphossugar_trans"/>
</dbReference>
<dbReference type="eggNOG" id="COG1216">
    <property type="taxonomic scope" value="Bacteria"/>
</dbReference>
<dbReference type="GO" id="GO:0016758">
    <property type="term" value="F:hexosyltransferase activity"/>
    <property type="evidence" value="ECO:0007669"/>
    <property type="project" value="UniProtKB-ARBA"/>
</dbReference>
<dbReference type="Gene3D" id="3.90.550.10">
    <property type="entry name" value="Spore Coat Polysaccharide Biosynthesis Protein SpsA, Chain A"/>
    <property type="match status" value="1"/>
</dbReference>
<dbReference type="HOGENOM" id="CLU_549437_0_0_7"/>
<organism evidence="2 3">
    <name type="scientific">Pseudobdellovibrio exovorus JSS</name>
    <dbReference type="NCBI Taxonomy" id="1184267"/>
    <lineage>
        <taxon>Bacteria</taxon>
        <taxon>Pseudomonadati</taxon>
        <taxon>Bdellovibrionota</taxon>
        <taxon>Bdellovibrionia</taxon>
        <taxon>Bdellovibrionales</taxon>
        <taxon>Pseudobdellovibrionaceae</taxon>
        <taxon>Pseudobdellovibrio</taxon>
    </lineage>
</organism>
<dbReference type="RefSeq" id="WP_015470094.1">
    <property type="nucleotide sequence ID" value="NC_020813.1"/>
</dbReference>
<protein>
    <recommendedName>
        <fullName evidence="1">Glycosyltransferase 2-like domain-containing protein</fullName>
    </recommendedName>
</protein>
<dbReference type="PANTHER" id="PTHR22916:SF64">
    <property type="entry name" value="TRANSFERASE, PUTATIVE-RELATED"/>
    <property type="match status" value="1"/>
</dbReference>